<gene>
    <name evidence="3" type="ORF">BLX24_27040</name>
</gene>
<dbReference type="InterPro" id="IPR037524">
    <property type="entry name" value="PA14/GLEYA"/>
</dbReference>
<name>A0A1S2VB79_9BACT</name>
<evidence type="ECO:0000256" key="1">
    <source>
        <dbReference type="SAM" id="SignalP"/>
    </source>
</evidence>
<dbReference type="GO" id="GO:0016787">
    <property type="term" value="F:hydrolase activity"/>
    <property type="evidence" value="ECO:0007669"/>
    <property type="project" value="InterPro"/>
</dbReference>
<reference evidence="3 4" key="1">
    <citation type="submission" date="2016-10" db="EMBL/GenBank/DDBJ databases">
        <title>Arsenicibacter rosenii gen. nov., sp. nov., an efficient arsenic-methylating bacterium isolated from an arsenic-contaminated paddy soil.</title>
        <authorList>
            <person name="Huang K."/>
        </authorList>
    </citation>
    <scope>NUCLEOTIDE SEQUENCE [LARGE SCALE GENOMIC DNA]</scope>
    <source>
        <strain evidence="3 4">SM-1</strain>
    </source>
</reference>
<dbReference type="Proteomes" id="UP000181790">
    <property type="component" value="Unassembled WGS sequence"/>
</dbReference>
<protein>
    <recommendedName>
        <fullName evidence="2">PA14 domain-containing protein</fullName>
    </recommendedName>
</protein>
<feature type="domain" description="PA14" evidence="2">
    <location>
        <begin position="250"/>
        <end position="388"/>
    </location>
</feature>
<accession>A0A1S2VB79</accession>
<comment type="caution">
    <text evidence="3">The sequence shown here is derived from an EMBL/GenBank/DDBJ whole genome shotgun (WGS) entry which is preliminary data.</text>
</comment>
<dbReference type="Pfam" id="PF06439">
    <property type="entry name" value="3keto-disac_hyd"/>
    <property type="match status" value="1"/>
</dbReference>
<keyword evidence="4" id="KW-1185">Reference proteome</keyword>
<dbReference type="AlphaFoldDB" id="A0A1S2VB79"/>
<dbReference type="Gene3D" id="2.60.120.560">
    <property type="entry name" value="Exo-inulinase, domain 1"/>
    <property type="match status" value="1"/>
</dbReference>
<evidence type="ECO:0000259" key="2">
    <source>
        <dbReference type="PROSITE" id="PS51820"/>
    </source>
</evidence>
<keyword evidence="1" id="KW-0732">Signal</keyword>
<feature type="signal peptide" evidence="1">
    <location>
        <begin position="1"/>
        <end position="20"/>
    </location>
</feature>
<dbReference type="PROSITE" id="PS51820">
    <property type="entry name" value="PA14"/>
    <property type="match status" value="1"/>
</dbReference>
<evidence type="ECO:0000313" key="3">
    <source>
        <dbReference type="EMBL" id="OIN56007.1"/>
    </source>
</evidence>
<dbReference type="RefSeq" id="WP_071506362.1">
    <property type="nucleotide sequence ID" value="NZ_MORL01000030.1"/>
</dbReference>
<proteinExistence type="predicted"/>
<dbReference type="InterPro" id="IPR010496">
    <property type="entry name" value="AL/BT2_dom"/>
</dbReference>
<dbReference type="OrthoDB" id="938897at2"/>
<feature type="chain" id="PRO_5010208009" description="PA14 domain-containing protein" evidence="1">
    <location>
        <begin position="21"/>
        <end position="617"/>
    </location>
</feature>
<organism evidence="3 4">
    <name type="scientific">Arsenicibacter rosenii</name>
    <dbReference type="NCBI Taxonomy" id="1750698"/>
    <lineage>
        <taxon>Bacteria</taxon>
        <taxon>Pseudomonadati</taxon>
        <taxon>Bacteroidota</taxon>
        <taxon>Cytophagia</taxon>
        <taxon>Cytophagales</taxon>
        <taxon>Spirosomataceae</taxon>
        <taxon>Arsenicibacter</taxon>
    </lineage>
</organism>
<dbReference type="EMBL" id="MORL01000030">
    <property type="protein sequence ID" value="OIN56007.1"/>
    <property type="molecule type" value="Genomic_DNA"/>
</dbReference>
<sequence length="617" mass="67747">MLLRFASVSCWLLGLGLASAQPTGPKPTRLPLNDLSAFRPARANWSVVGDVMANPYQESALTVQPGTSVLANQMPKPTYGDQYNLLTNMEHGDLDIELDYMIAKGSNSGVYLQGRYEVQLYDSWGVKNPTVTDNGSIYERWDEARPKGTKGFEGYPAHQNAGRAPGLWQHLKISFQAPRFDATGKKIANARMLRVELNGVLLHENVELYGPTRAAAFTDEKAVGPLMLQGDHGSVAFRNIQYTSYDKVRPALSDISFSVYKGRFDKFDQEPVLSKLAFEEKGTAPELTPSVSHLSNDFVVQYKGILKVAEPGEYAFDMALHSGGGNLKINNQTVVKPFQWEGKGTATLPAGNLPFELTYTKTVDWLPPSMRLAISGPGFRQFVMSSAIGEEPETDPILVDANQTPILRSFMDLSGVPGPKGGPYRVVHAVSVSGPEQVYYTYDLDNGALVQVWRGQFLDSTPMWHDRGDGSSRPMGMVQHMGKPALFLTKLANNQAEWPKDTTGSSFRPKGYVLDANDKPTFRYYTNGSLVNDAVRPLENGQGVHREVTIENAGSGLTARLAEAGVIKQLDNGLYLIDGLWYIRPDSGTSPVIRTVNGRQELIAPVANGKVSYSLLF</sequence>
<evidence type="ECO:0000313" key="4">
    <source>
        <dbReference type="Proteomes" id="UP000181790"/>
    </source>
</evidence>